<comment type="function">
    <text evidence="16">Catalyzes the phosphorylation of pantothenate (Pan), the first step in CoA biosynthesis.</text>
</comment>
<evidence type="ECO:0000256" key="11">
    <source>
        <dbReference type="ARBA" id="ARBA00022840"/>
    </source>
</evidence>
<proteinExistence type="inferred from homology"/>
<evidence type="ECO:0000256" key="8">
    <source>
        <dbReference type="ARBA" id="ARBA00022679"/>
    </source>
</evidence>
<evidence type="ECO:0000256" key="13">
    <source>
        <dbReference type="ARBA" id="ARBA00022993"/>
    </source>
</evidence>
<sequence>MLLAIDVGNTHNVIGLFSGDRLVTHWRIRTERNRTADEYWVLIKEFILLHGVEAETLDDIVVACVVPPLAPILEEMAAKYFSCKPLIVGPGVKTGISILYRNPAEVGADRIVNSVAGFEKYGGPLIIVDFGTATTFDAVSKKGEYLGGAICPGVQVSLEALFEKTAKLPRVDLSWPKSVIGKSTVESIQSGAVFGYLGMVDVMVNRIKEEMKQNPKVIATGGIADWITPKSETIDVNDPFLTLEGLRLIYEKNR</sequence>
<evidence type="ECO:0000256" key="6">
    <source>
        <dbReference type="ARBA" id="ARBA00012102"/>
    </source>
</evidence>
<evidence type="ECO:0000313" key="17">
    <source>
        <dbReference type="EMBL" id="QPJ63891.1"/>
    </source>
</evidence>
<feature type="binding site" evidence="16">
    <location>
        <position position="184"/>
    </location>
    <ligand>
        <name>substrate</name>
    </ligand>
</feature>
<keyword evidence="11 16" id="KW-0067">ATP-binding</keyword>
<evidence type="ECO:0000256" key="2">
    <source>
        <dbReference type="ARBA" id="ARBA00001958"/>
    </source>
</evidence>
<keyword evidence="13 16" id="KW-0173">Coenzyme A biosynthesis</keyword>
<dbReference type="EC" id="2.7.1.33" evidence="6 16"/>
<dbReference type="EMBL" id="CP048620">
    <property type="protein sequence ID" value="QPJ63891.1"/>
    <property type="molecule type" value="Genomic_DNA"/>
</dbReference>
<evidence type="ECO:0000256" key="5">
    <source>
        <dbReference type="ARBA" id="ARBA00011738"/>
    </source>
</evidence>
<evidence type="ECO:0000256" key="14">
    <source>
        <dbReference type="ARBA" id="ARBA00038036"/>
    </source>
</evidence>
<dbReference type="GO" id="GO:0004594">
    <property type="term" value="F:pantothenate kinase activity"/>
    <property type="evidence" value="ECO:0007669"/>
    <property type="project" value="UniProtKB-UniRule"/>
</dbReference>
<evidence type="ECO:0000313" key="18">
    <source>
        <dbReference type="Proteomes" id="UP000594464"/>
    </source>
</evidence>
<keyword evidence="12 16" id="KW-0630">Potassium</keyword>
<organism evidence="17 18">
    <name type="scientific">Candidatus Nitrohelix vancouverensis</name>
    <dbReference type="NCBI Taxonomy" id="2705534"/>
    <lineage>
        <taxon>Bacteria</taxon>
        <taxon>Pseudomonadati</taxon>
        <taxon>Nitrospinota/Tectimicrobiota group</taxon>
        <taxon>Nitrospinota</taxon>
        <taxon>Nitrospinia</taxon>
        <taxon>Nitrospinales</taxon>
        <taxon>Nitrospinaceae</taxon>
        <taxon>Candidatus Nitrohelix</taxon>
    </lineage>
</organism>
<dbReference type="PANTHER" id="PTHR34265">
    <property type="entry name" value="TYPE III PANTOTHENATE KINASE"/>
    <property type="match status" value="1"/>
</dbReference>
<keyword evidence="8 16" id="KW-0808">Transferase</keyword>
<evidence type="ECO:0000256" key="12">
    <source>
        <dbReference type="ARBA" id="ARBA00022958"/>
    </source>
</evidence>
<comment type="subcellular location">
    <subcellularLocation>
        <location evidence="3 16">Cytoplasm</location>
    </subcellularLocation>
</comment>
<feature type="binding site" evidence="16">
    <location>
        <position position="132"/>
    </location>
    <ligand>
        <name>ATP</name>
        <dbReference type="ChEBI" id="CHEBI:30616"/>
    </ligand>
</feature>
<feature type="active site" description="Proton acceptor" evidence="16">
    <location>
        <position position="109"/>
    </location>
</feature>
<dbReference type="NCBIfam" id="TIGR00671">
    <property type="entry name" value="baf"/>
    <property type="match status" value="1"/>
</dbReference>
<dbReference type="SUPFAM" id="SSF53067">
    <property type="entry name" value="Actin-like ATPase domain"/>
    <property type="match status" value="2"/>
</dbReference>
<keyword evidence="7 16" id="KW-0963">Cytoplasm</keyword>
<dbReference type="KEGG" id="nva:G3M78_00085"/>
<evidence type="ECO:0000256" key="9">
    <source>
        <dbReference type="ARBA" id="ARBA00022741"/>
    </source>
</evidence>
<comment type="cofactor">
    <cofactor evidence="16">
        <name>NH4(+)</name>
        <dbReference type="ChEBI" id="CHEBI:28938"/>
    </cofactor>
    <cofactor evidence="16">
        <name>K(+)</name>
        <dbReference type="ChEBI" id="CHEBI:29103"/>
    </cofactor>
    <text evidence="16">A monovalent cation. Ammonium or potassium.</text>
</comment>
<comment type="cofactor">
    <cofactor evidence="2">
        <name>K(+)</name>
        <dbReference type="ChEBI" id="CHEBI:29103"/>
    </cofactor>
</comment>
<dbReference type="NCBIfam" id="NF009848">
    <property type="entry name" value="PRK13318.1-6"/>
    <property type="match status" value="1"/>
</dbReference>
<feature type="binding site" evidence="16">
    <location>
        <position position="129"/>
    </location>
    <ligand>
        <name>K(+)</name>
        <dbReference type="ChEBI" id="CHEBI:29103"/>
    </ligand>
</feature>
<keyword evidence="10 16" id="KW-0418">Kinase</keyword>
<evidence type="ECO:0000256" key="3">
    <source>
        <dbReference type="ARBA" id="ARBA00004496"/>
    </source>
</evidence>
<comment type="pathway">
    <text evidence="4 16">Cofactor biosynthesis; coenzyme A biosynthesis; CoA from (R)-pantothenate: step 1/5.</text>
</comment>
<name>A0A7T0BZS7_9BACT</name>
<dbReference type="NCBIfam" id="NF009855">
    <property type="entry name" value="PRK13321.1"/>
    <property type="match status" value="1"/>
</dbReference>
<evidence type="ECO:0000256" key="10">
    <source>
        <dbReference type="ARBA" id="ARBA00022777"/>
    </source>
</evidence>
<dbReference type="GO" id="GO:0005737">
    <property type="term" value="C:cytoplasm"/>
    <property type="evidence" value="ECO:0007669"/>
    <property type="project" value="UniProtKB-SubCell"/>
</dbReference>
<dbReference type="UniPathway" id="UPA00241">
    <property type="reaction ID" value="UER00352"/>
</dbReference>
<keyword evidence="16" id="KW-0479">Metal-binding</keyword>
<evidence type="ECO:0000256" key="16">
    <source>
        <dbReference type="HAMAP-Rule" id="MF_01274"/>
    </source>
</evidence>
<dbReference type="Gene3D" id="3.30.420.40">
    <property type="match status" value="2"/>
</dbReference>
<comment type="similarity">
    <text evidence="14 16">Belongs to the type III pantothenate kinase family.</text>
</comment>
<feature type="binding site" evidence="16">
    <location>
        <begin position="6"/>
        <end position="13"/>
    </location>
    <ligand>
        <name>ATP</name>
        <dbReference type="ChEBI" id="CHEBI:30616"/>
    </ligand>
</feature>
<keyword evidence="9 16" id="KW-0547">Nucleotide-binding</keyword>
<accession>A0A7T0BZS7</accession>
<evidence type="ECO:0000256" key="15">
    <source>
        <dbReference type="ARBA" id="ARBA00040883"/>
    </source>
</evidence>
<dbReference type="Proteomes" id="UP000594464">
    <property type="component" value="Chromosome"/>
</dbReference>
<dbReference type="GO" id="GO:0015937">
    <property type="term" value="P:coenzyme A biosynthetic process"/>
    <property type="evidence" value="ECO:0007669"/>
    <property type="project" value="UniProtKB-UniRule"/>
</dbReference>
<dbReference type="AlphaFoldDB" id="A0A7T0BZS7"/>
<evidence type="ECO:0000256" key="1">
    <source>
        <dbReference type="ARBA" id="ARBA00001206"/>
    </source>
</evidence>
<dbReference type="InterPro" id="IPR004619">
    <property type="entry name" value="Type_III_PanK"/>
</dbReference>
<dbReference type="PANTHER" id="PTHR34265:SF1">
    <property type="entry name" value="TYPE III PANTOTHENATE KINASE"/>
    <property type="match status" value="1"/>
</dbReference>
<evidence type="ECO:0000256" key="4">
    <source>
        <dbReference type="ARBA" id="ARBA00005225"/>
    </source>
</evidence>
<comment type="catalytic activity">
    <reaction evidence="1 16">
        <text>(R)-pantothenate + ATP = (R)-4'-phosphopantothenate + ADP + H(+)</text>
        <dbReference type="Rhea" id="RHEA:16373"/>
        <dbReference type="ChEBI" id="CHEBI:10986"/>
        <dbReference type="ChEBI" id="CHEBI:15378"/>
        <dbReference type="ChEBI" id="CHEBI:29032"/>
        <dbReference type="ChEBI" id="CHEBI:30616"/>
        <dbReference type="ChEBI" id="CHEBI:456216"/>
        <dbReference type="EC" id="2.7.1.33"/>
    </reaction>
</comment>
<protein>
    <recommendedName>
        <fullName evidence="15 16">Type III pantothenate kinase</fullName>
        <ecNumber evidence="6 16">2.7.1.33</ecNumber>
    </recommendedName>
    <alternativeName>
        <fullName evidence="16">PanK-III</fullName>
    </alternativeName>
    <alternativeName>
        <fullName evidence="16">Pantothenic acid kinase</fullName>
    </alternativeName>
</protein>
<reference evidence="18" key="1">
    <citation type="submission" date="2020-02" db="EMBL/GenBank/DDBJ databases">
        <title>Genomic and physiological characterization of two novel Nitrospinaceae genera.</title>
        <authorList>
            <person name="Mueller A.J."/>
            <person name="Jung M.-Y."/>
            <person name="Strachan C.R."/>
            <person name="Herbold C.W."/>
            <person name="Kirkegaard R.H."/>
            <person name="Daims H."/>
        </authorList>
    </citation>
    <scope>NUCLEOTIDE SEQUENCE [LARGE SCALE GENOMIC DNA]</scope>
</reference>
<dbReference type="GO" id="GO:0005524">
    <property type="term" value="F:ATP binding"/>
    <property type="evidence" value="ECO:0007669"/>
    <property type="project" value="UniProtKB-UniRule"/>
</dbReference>
<dbReference type="CDD" id="cd24015">
    <property type="entry name" value="ASKHA_NBD_PanK-III"/>
    <property type="match status" value="1"/>
</dbReference>
<evidence type="ECO:0000256" key="7">
    <source>
        <dbReference type="ARBA" id="ARBA00022490"/>
    </source>
</evidence>
<feature type="binding site" evidence="16">
    <location>
        <position position="100"/>
    </location>
    <ligand>
        <name>substrate</name>
    </ligand>
</feature>
<gene>
    <name evidence="16" type="primary">coaX</name>
    <name evidence="17" type="ORF">G3M78_00085</name>
</gene>
<dbReference type="Pfam" id="PF03309">
    <property type="entry name" value="Pan_kinase"/>
    <property type="match status" value="1"/>
</dbReference>
<dbReference type="GO" id="GO:0046872">
    <property type="term" value="F:metal ion binding"/>
    <property type="evidence" value="ECO:0007669"/>
    <property type="project" value="UniProtKB-KW"/>
</dbReference>
<dbReference type="InterPro" id="IPR043129">
    <property type="entry name" value="ATPase_NBD"/>
</dbReference>
<feature type="binding site" evidence="16">
    <location>
        <begin position="107"/>
        <end position="110"/>
    </location>
    <ligand>
        <name>substrate</name>
    </ligand>
</feature>
<comment type="subunit">
    <text evidence="5 16">Homodimer.</text>
</comment>
<dbReference type="HAMAP" id="MF_01274">
    <property type="entry name" value="Pantothen_kinase_3"/>
    <property type="match status" value="1"/>
</dbReference>